<dbReference type="Proteomes" id="UP000031843">
    <property type="component" value="Chromosome secondary"/>
</dbReference>
<evidence type="ECO:0000256" key="3">
    <source>
        <dbReference type="ARBA" id="ARBA00023239"/>
    </source>
</evidence>
<dbReference type="EMBL" id="CP010537">
    <property type="protein sequence ID" value="AJG22932.1"/>
    <property type="molecule type" value="Genomic_DNA"/>
</dbReference>
<feature type="domain" description="HpcH/HpaI aldolase/citrate lyase" evidence="6">
    <location>
        <begin position="18"/>
        <end position="241"/>
    </location>
</feature>
<keyword evidence="3 7" id="KW-0456">Lyase</keyword>
<organism evidence="7 8">
    <name type="scientific">Cupriavidus basilensis</name>
    <dbReference type="NCBI Taxonomy" id="68895"/>
    <lineage>
        <taxon>Bacteria</taxon>
        <taxon>Pseudomonadati</taxon>
        <taxon>Pseudomonadota</taxon>
        <taxon>Betaproteobacteria</taxon>
        <taxon>Burkholderiales</taxon>
        <taxon>Burkholderiaceae</taxon>
        <taxon>Cupriavidus</taxon>
    </lineage>
</organism>
<dbReference type="InterPro" id="IPR040442">
    <property type="entry name" value="Pyrv_kinase-like_dom_sf"/>
</dbReference>
<accession>A0A0C4YBG7</accession>
<protein>
    <submittedName>
        <fullName evidence="7">2,4-dihydroxyhept-2-ene-1,7-dioic acid aldolase</fullName>
        <ecNumber evidence="7">4.1.2.52</ecNumber>
    </submittedName>
</protein>
<evidence type="ECO:0000313" key="7">
    <source>
        <dbReference type="EMBL" id="AJG22932.1"/>
    </source>
</evidence>
<evidence type="ECO:0000256" key="5">
    <source>
        <dbReference type="ARBA" id="ARBA00051592"/>
    </source>
</evidence>
<dbReference type="InterPro" id="IPR050251">
    <property type="entry name" value="HpcH-HpaI_aldolase"/>
</dbReference>
<keyword evidence="8" id="KW-1185">Reference proteome</keyword>
<dbReference type="RefSeq" id="WP_043354595.1">
    <property type="nucleotide sequence ID" value="NZ_CP010537.1"/>
</dbReference>
<comment type="similarity">
    <text evidence="1">Belongs to the HpcH/HpaI aldolase family.</text>
</comment>
<dbReference type="SUPFAM" id="SSF51621">
    <property type="entry name" value="Phosphoenolpyruvate/pyruvate domain"/>
    <property type="match status" value="1"/>
</dbReference>
<dbReference type="Gene3D" id="3.20.20.60">
    <property type="entry name" value="Phosphoenolpyruvate-binding domains"/>
    <property type="match status" value="1"/>
</dbReference>
<keyword evidence="2" id="KW-0479">Metal-binding</keyword>
<evidence type="ECO:0000256" key="2">
    <source>
        <dbReference type="ARBA" id="ARBA00022723"/>
    </source>
</evidence>
<evidence type="ECO:0000259" key="6">
    <source>
        <dbReference type="Pfam" id="PF03328"/>
    </source>
</evidence>
<dbReference type="GO" id="GO:0016832">
    <property type="term" value="F:aldehyde-lyase activity"/>
    <property type="evidence" value="ECO:0007669"/>
    <property type="project" value="UniProtKB-ARBA"/>
</dbReference>
<dbReference type="InterPro" id="IPR005000">
    <property type="entry name" value="Aldolase/citrate-lyase_domain"/>
</dbReference>
<dbReference type="EC" id="4.1.2.52" evidence="7"/>
<evidence type="ECO:0000256" key="4">
    <source>
        <dbReference type="ARBA" id="ARBA00051339"/>
    </source>
</evidence>
<dbReference type="AlphaFoldDB" id="A0A0C4YBG7"/>
<dbReference type="STRING" id="68895.RR42_s1344"/>
<comment type="catalytic activity">
    <reaction evidence="4">
        <text>D-glyceraldehyde + 3-hydroxypyruvate = 2-dehydro-D-galactonate</text>
        <dbReference type="Rhea" id="RHEA:80051"/>
        <dbReference type="ChEBI" id="CHEBI:17180"/>
        <dbReference type="ChEBI" id="CHEBI:17378"/>
        <dbReference type="ChEBI" id="CHEBI:28023"/>
    </reaction>
</comment>
<dbReference type="PANTHER" id="PTHR30502">
    <property type="entry name" value="2-KETO-3-DEOXY-L-RHAMNONATE ALDOLASE"/>
    <property type="match status" value="1"/>
</dbReference>
<dbReference type="PANTHER" id="PTHR30502:SF0">
    <property type="entry name" value="PHOSPHOENOLPYRUVATE CARBOXYLASE FAMILY PROTEIN"/>
    <property type="match status" value="1"/>
</dbReference>
<evidence type="ECO:0000256" key="1">
    <source>
        <dbReference type="ARBA" id="ARBA00005568"/>
    </source>
</evidence>
<comment type="catalytic activity">
    <reaction evidence="5">
        <text>D-glyceraldehyde + 3-hydroxypyruvate = (3R,4S,5R)-3,4,5,6-tetrahydroxy-2-oxohexanoate</text>
        <dbReference type="Rhea" id="RHEA:80047"/>
        <dbReference type="ChEBI" id="CHEBI:17180"/>
        <dbReference type="ChEBI" id="CHEBI:17378"/>
        <dbReference type="ChEBI" id="CHEBI:231434"/>
    </reaction>
</comment>
<proteinExistence type="inferred from homology"/>
<dbReference type="GO" id="GO:0046872">
    <property type="term" value="F:metal ion binding"/>
    <property type="evidence" value="ECO:0007669"/>
    <property type="project" value="UniProtKB-KW"/>
</dbReference>
<dbReference type="InterPro" id="IPR015813">
    <property type="entry name" value="Pyrv/PenolPyrv_kinase-like_dom"/>
</dbReference>
<dbReference type="KEGG" id="cbw:RR42_s1344"/>
<dbReference type="Pfam" id="PF03328">
    <property type="entry name" value="HpcH_HpaI"/>
    <property type="match status" value="1"/>
</dbReference>
<reference evidence="7 8" key="1">
    <citation type="journal article" date="2015" name="Genome Announc.">
        <title>Complete Genome Sequence of Cupriavidus basilensis 4G11, Isolated from the Oak Ridge Field Research Center Site.</title>
        <authorList>
            <person name="Ray J."/>
            <person name="Waters R.J."/>
            <person name="Skerker J.M."/>
            <person name="Kuehl J.V."/>
            <person name="Price M.N."/>
            <person name="Huang J."/>
            <person name="Chakraborty R."/>
            <person name="Arkin A.P."/>
            <person name="Deutschbauer A."/>
        </authorList>
    </citation>
    <scope>NUCLEOTIDE SEQUENCE [LARGE SCALE GENOMIC DNA]</scope>
    <source>
        <strain evidence="7">4G11</strain>
    </source>
</reference>
<dbReference type="FunFam" id="3.20.20.60:FF:000004">
    <property type="entry name" value="5-keto-4-deoxy-D-glucarate aldolase"/>
    <property type="match status" value="1"/>
</dbReference>
<gene>
    <name evidence="7" type="ORF">RR42_s1344</name>
</gene>
<dbReference type="OrthoDB" id="86160at2"/>
<name>A0A0C4YBG7_9BURK</name>
<evidence type="ECO:0000313" key="8">
    <source>
        <dbReference type="Proteomes" id="UP000031843"/>
    </source>
</evidence>
<dbReference type="GO" id="GO:0005737">
    <property type="term" value="C:cytoplasm"/>
    <property type="evidence" value="ECO:0007669"/>
    <property type="project" value="UniProtKB-ARBA"/>
</dbReference>
<sequence>MQLPVNAFKQAILADQPQIGLWCSLSSYQVVELVARSQFDWLLLDMEHAPNDISTLHTQLMATEGARSHPVVRPPWNDMLWIKRCLDIGAQSLLLPYVQNAEEAANAVAWSRFPKGGMRGVASGTRAGGFGRIKDFLHNVQEQTCVLVQLESMEAIRNVDAICALDGVDGVFIGPSDLSADMNHLGDIQHPEVQETIAAAIRRIRANGKAAGILTTEAQGQQYIDMGARFVAVGTDMTLLRLATDALAARFRQAQ</sequence>